<protein>
    <recommendedName>
        <fullName evidence="1">DUF6128 domain-containing protein</fullName>
    </recommendedName>
</protein>
<accession>A0A1I0NYR5</accession>
<dbReference type="OrthoDB" id="9814510at2"/>
<proteinExistence type="predicted"/>
<dbReference type="Proteomes" id="UP000199701">
    <property type="component" value="Unassembled WGS sequence"/>
</dbReference>
<dbReference type="RefSeq" id="WP_092451711.1">
    <property type="nucleotide sequence ID" value="NZ_FOJI01000004.1"/>
</dbReference>
<keyword evidence="3" id="KW-1185">Reference proteome</keyword>
<dbReference type="InterPro" id="IPR046131">
    <property type="entry name" value="DUF6128"/>
</dbReference>
<dbReference type="Pfam" id="PF19623">
    <property type="entry name" value="DUF6128"/>
    <property type="match status" value="1"/>
</dbReference>
<evidence type="ECO:0000313" key="3">
    <source>
        <dbReference type="Proteomes" id="UP000199701"/>
    </source>
</evidence>
<evidence type="ECO:0000313" key="2">
    <source>
        <dbReference type="EMBL" id="SEW06910.1"/>
    </source>
</evidence>
<dbReference type="EMBL" id="FOJI01000004">
    <property type="protein sequence ID" value="SEW06910.1"/>
    <property type="molecule type" value="Genomic_DNA"/>
</dbReference>
<organism evidence="2 3">
    <name type="scientific">[Clostridium] fimetarium</name>
    <dbReference type="NCBI Taxonomy" id="99656"/>
    <lineage>
        <taxon>Bacteria</taxon>
        <taxon>Bacillati</taxon>
        <taxon>Bacillota</taxon>
        <taxon>Clostridia</taxon>
        <taxon>Lachnospirales</taxon>
        <taxon>Lachnospiraceae</taxon>
    </lineage>
</organism>
<name>A0A1I0NYR5_9FIRM</name>
<dbReference type="AlphaFoldDB" id="A0A1I0NYR5"/>
<feature type="domain" description="DUF6128" evidence="1">
    <location>
        <begin position="266"/>
        <end position="356"/>
    </location>
</feature>
<dbReference type="STRING" id="99656.SAMN05421659_1049"/>
<reference evidence="2 3" key="1">
    <citation type="submission" date="2016-10" db="EMBL/GenBank/DDBJ databases">
        <authorList>
            <person name="de Groot N.N."/>
        </authorList>
    </citation>
    <scope>NUCLEOTIDE SEQUENCE [LARGE SCALE GENOMIC DNA]</scope>
    <source>
        <strain evidence="2 3">DSM 9179</strain>
    </source>
</reference>
<evidence type="ECO:0000259" key="1">
    <source>
        <dbReference type="Pfam" id="PF19623"/>
    </source>
</evidence>
<sequence>MSDYKRLVSYIYTYNNGQKDKNVGFAKVEIRNGQCKINVSLKGVYTDKPEDYGVYFVVRKDGDIVGVKLGNMTVKNGLGEYGDITYPGNINNSGYSFSNIGGIFIGNRNDRHNVLASQWDDEEINTSKIVFPEEIRVINDKAIESVKKSESEDNETQDKDAAQLVNKTQEKDESQIISETQVKDVVQLVNGSREEDDSPLIRKSFMEDAIPEVDELQLETEAAEVKYSKKEETLGSNLEKQSDWTTIFSKKNIIDAFSDDDYYDCVEVTPEDIKELPLSDTNMYNNSFLMHGYYGYKHILFGKVQRNGEKNLYFIGIPGVYSNREKFMSSMFGFNNFKKSHRSDCRNPYFGYWYMEVYI</sequence>
<gene>
    <name evidence="2" type="ORF">SAMN05421659_1049</name>
</gene>